<dbReference type="PROSITE" id="PS50042">
    <property type="entry name" value="CNMP_BINDING_3"/>
    <property type="match status" value="1"/>
</dbReference>
<reference evidence="2" key="1">
    <citation type="submission" date="2019-03" db="EMBL/GenBank/DDBJ databases">
        <title>Afifella sp. nov., isolated from activated sludge.</title>
        <authorList>
            <person name="Li Q."/>
            <person name="Liu Y."/>
        </authorList>
    </citation>
    <scope>NUCLEOTIDE SEQUENCE</scope>
    <source>
        <strain evidence="2">L72</strain>
    </source>
</reference>
<dbReference type="PANTHER" id="PTHR10217">
    <property type="entry name" value="VOLTAGE AND LIGAND GATED POTASSIUM CHANNEL"/>
    <property type="match status" value="1"/>
</dbReference>
<dbReference type="InterPro" id="IPR000595">
    <property type="entry name" value="cNMP-bd_dom"/>
</dbReference>
<dbReference type="Pfam" id="PF00027">
    <property type="entry name" value="cNMP_binding"/>
    <property type="match status" value="1"/>
</dbReference>
<evidence type="ECO:0000259" key="1">
    <source>
        <dbReference type="PROSITE" id="PS50042"/>
    </source>
</evidence>
<comment type="caution">
    <text evidence="2">The sequence shown here is derived from an EMBL/GenBank/DDBJ whole genome shotgun (WGS) entry which is preliminary data.</text>
</comment>
<dbReference type="SMART" id="SM00100">
    <property type="entry name" value="cNMP"/>
    <property type="match status" value="1"/>
</dbReference>
<name>A0A964T1Q7_9HYPH</name>
<dbReference type="SUPFAM" id="SSF51206">
    <property type="entry name" value="cAMP-binding domain-like"/>
    <property type="match status" value="1"/>
</dbReference>
<dbReference type="GO" id="GO:0005249">
    <property type="term" value="F:voltage-gated potassium channel activity"/>
    <property type="evidence" value="ECO:0007669"/>
    <property type="project" value="TreeGrafter"/>
</dbReference>
<dbReference type="EMBL" id="SPKJ01000006">
    <property type="protein sequence ID" value="MYZ46841.1"/>
    <property type="molecule type" value="Genomic_DNA"/>
</dbReference>
<dbReference type="InterPro" id="IPR014710">
    <property type="entry name" value="RmlC-like_jellyroll"/>
</dbReference>
<dbReference type="GO" id="GO:0005886">
    <property type="term" value="C:plasma membrane"/>
    <property type="evidence" value="ECO:0007669"/>
    <property type="project" value="TreeGrafter"/>
</dbReference>
<dbReference type="CDD" id="cd00038">
    <property type="entry name" value="CAP_ED"/>
    <property type="match status" value="1"/>
</dbReference>
<dbReference type="Gene3D" id="2.60.120.10">
    <property type="entry name" value="Jelly Rolls"/>
    <property type="match status" value="1"/>
</dbReference>
<feature type="domain" description="Cyclic nucleotide-binding" evidence="1">
    <location>
        <begin position="17"/>
        <end position="132"/>
    </location>
</feature>
<dbReference type="PANTHER" id="PTHR10217:SF435">
    <property type="entry name" value="POTASSIUM VOLTAGE-GATED CHANNEL PROTEIN EAG"/>
    <property type="match status" value="1"/>
</dbReference>
<proteinExistence type="predicted"/>
<organism evidence="2 3">
    <name type="scientific">Propylenella binzhouense</name>
    <dbReference type="NCBI Taxonomy" id="2555902"/>
    <lineage>
        <taxon>Bacteria</taxon>
        <taxon>Pseudomonadati</taxon>
        <taxon>Pseudomonadota</taxon>
        <taxon>Alphaproteobacteria</taxon>
        <taxon>Hyphomicrobiales</taxon>
        <taxon>Propylenellaceae</taxon>
        <taxon>Propylenella</taxon>
    </lineage>
</organism>
<sequence length="152" mass="16821">MTISLRVSIDLLRRAPFFEGFAEDQLRLLAFSAETRSMAAEEILCTEGDELDAAYVVATAGLEARPAKGGNRRLKAGALIGEMALLVRAQAHETIVTVEAGDVVQIRRATMLRLLEEYPEFAQILRSRLARRLVGTARQLRGIADRLDQIEV</sequence>
<dbReference type="InterPro" id="IPR018490">
    <property type="entry name" value="cNMP-bd_dom_sf"/>
</dbReference>
<keyword evidence="3" id="KW-1185">Reference proteome</keyword>
<dbReference type="OrthoDB" id="9807547at2"/>
<dbReference type="InterPro" id="IPR050818">
    <property type="entry name" value="KCNH_animal-type"/>
</dbReference>
<dbReference type="AlphaFoldDB" id="A0A964T1Q7"/>
<dbReference type="RefSeq" id="WP_161139180.1">
    <property type="nucleotide sequence ID" value="NZ_SPKJ01000006.1"/>
</dbReference>
<dbReference type="GO" id="GO:0042391">
    <property type="term" value="P:regulation of membrane potential"/>
    <property type="evidence" value="ECO:0007669"/>
    <property type="project" value="TreeGrafter"/>
</dbReference>
<protein>
    <submittedName>
        <fullName evidence="2">Cyclic nucleotide-binding domain-containing protein</fullName>
    </submittedName>
</protein>
<gene>
    <name evidence="2" type="ORF">E4O86_03810</name>
</gene>
<dbReference type="Proteomes" id="UP000773614">
    <property type="component" value="Unassembled WGS sequence"/>
</dbReference>
<evidence type="ECO:0000313" key="2">
    <source>
        <dbReference type="EMBL" id="MYZ46841.1"/>
    </source>
</evidence>
<evidence type="ECO:0000313" key="3">
    <source>
        <dbReference type="Proteomes" id="UP000773614"/>
    </source>
</evidence>
<accession>A0A964T1Q7</accession>